<dbReference type="Proteomes" id="UP000887116">
    <property type="component" value="Unassembled WGS sequence"/>
</dbReference>
<evidence type="ECO:0000313" key="1">
    <source>
        <dbReference type="EMBL" id="GFR27864.1"/>
    </source>
</evidence>
<dbReference type="AlphaFoldDB" id="A0A8X6M1I4"/>
<gene>
    <name evidence="1" type="primary">AVEN_87243_1</name>
    <name evidence="1" type="ORF">TNCT_496751</name>
</gene>
<evidence type="ECO:0000313" key="2">
    <source>
        <dbReference type="Proteomes" id="UP000887116"/>
    </source>
</evidence>
<dbReference type="EMBL" id="BMAO01008980">
    <property type="protein sequence ID" value="GFR27864.1"/>
    <property type="molecule type" value="Genomic_DNA"/>
</dbReference>
<protein>
    <submittedName>
        <fullName evidence="1">Integrase_H2C2 domain-containing protein</fullName>
    </submittedName>
</protein>
<accession>A0A8X6M1I4</accession>
<organism evidence="1 2">
    <name type="scientific">Trichonephila clavata</name>
    <name type="common">Joro spider</name>
    <name type="synonym">Nephila clavata</name>
    <dbReference type="NCBI Taxonomy" id="2740835"/>
    <lineage>
        <taxon>Eukaryota</taxon>
        <taxon>Metazoa</taxon>
        <taxon>Ecdysozoa</taxon>
        <taxon>Arthropoda</taxon>
        <taxon>Chelicerata</taxon>
        <taxon>Arachnida</taxon>
        <taxon>Araneae</taxon>
        <taxon>Araneomorphae</taxon>
        <taxon>Entelegynae</taxon>
        <taxon>Araneoidea</taxon>
        <taxon>Nephilidae</taxon>
        <taxon>Trichonephila</taxon>
    </lineage>
</organism>
<reference evidence="1" key="1">
    <citation type="submission" date="2020-07" db="EMBL/GenBank/DDBJ databases">
        <title>Multicomponent nature underlies the extraordinary mechanical properties of spider dragline silk.</title>
        <authorList>
            <person name="Kono N."/>
            <person name="Nakamura H."/>
            <person name="Mori M."/>
            <person name="Yoshida Y."/>
            <person name="Ohtoshi R."/>
            <person name="Malay A.D."/>
            <person name="Moran D.A.P."/>
            <person name="Tomita M."/>
            <person name="Numata K."/>
            <person name="Arakawa K."/>
        </authorList>
    </citation>
    <scope>NUCLEOTIDE SEQUENCE</scope>
</reference>
<name>A0A8X6M1I4_TRICU</name>
<sequence>MRCEMYKDQIKRYKDLREVGCYRYSKFHTMDVIKESTVRIATDLAECDDSICNALLDVKSEEYLGEYEKIEEYREKLDVARIRVKAYFEKLSPISESQVEHVSRRCKSTVKCMICQKKHWTILCHEKANNTSDDTGIEGNVVLANQSEPEIILQALLVLIEADGRRNIYHLSAGLIAVDTYLGWSVMGRPKADSNNYSSISLFVQSHFRPVETRNYWYNEPILFLLSAVIHRHFDQYLSTPYHDAAVKLKNSFYVDNCVTSVNSEKELRCFIEDSTNLMAQARFDLRSWEFTGEAISLRDPKPTPVLGLLWDKSEDVLFKSVKGLKTLNVLKDEESILGIKTKLTENNDLQNFSYPILLPGKHRVYTRHSDNQSAGFVDKLYTTDVKRRLKYQQSFIQHLRSRFRHEYLGILCNHERKALTMRYMDNTVRVVIVKTQCGEIVLPVRQIYPLEIKCTDDESHSSGKPLTTKSGRTVKVPSRFLRT</sequence>
<comment type="caution">
    <text evidence="1">The sequence shown here is derived from an EMBL/GenBank/DDBJ whole genome shotgun (WGS) entry which is preliminary data.</text>
</comment>
<keyword evidence="2" id="KW-1185">Reference proteome</keyword>
<proteinExistence type="predicted"/>